<reference evidence="2 4" key="3">
    <citation type="submission" date="2020-11" db="EMBL/GenBank/DDBJ databases">
        <title>Closed and high quality bacterial genomes of the OMM12 community.</title>
        <authorList>
            <person name="Marbouty M."/>
            <person name="Lamy-Besnier Q."/>
            <person name="Debarbieux L."/>
            <person name="Koszul R."/>
        </authorList>
    </citation>
    <scope>NUCLEOTIDE SEQUENCE [LARGE SCALE GENOMIC DNA]</scope>
    <source>
        <strain evidence="2 4">KB18</strain>
    </source>
</reference>
<reference evidence="1" key="1">
    <citation type="journal article" date="2017" name="Genome Announc.">
        <title>High-Quality Whole-Genome Sequences of the Oligo-Mouse-Microbiota Bacterial Community.</title>
        <authorList>
            <person name="Garzetti D."/>
            <person name="Brugiroux S."/>
            <person name="Bunk B."/>
            <person name="Pukall R."/>
            <person name="McCoy K.D."/>
            <person name="Macpherson A.J."/>
            <person name="Stecher B."/>
        </authorList>
    </citation>
    <scope>NUCLEOTIDE SEQUENCE</scope>
    <source>
        <strain evidence="1">KB18</strain>
    </source>
</reference>
<dbReference type="Proteomes" id="UP000596035">
    <property type="component" value="Chromosome"/>
</dbReference>
<evidence type="ECO:0000313" key="3">
    <source>
        <dbReference type="Proteomes" id="UP000196710"/>
    </source>
</evidence>
<dbReference type="EMBL" id="CP065321">
    <property type="protein sequence ID" value="QQR30340.1"/>
    <property type="molecule type" value="Genomic_DNA"/>
</dbReference>
<dbReference type="KEGG" id="amur:ADH66_10605"/>
<reference evidence="3" key="2">
    <citation type="submission" date="2017-05" db="EMBL/GenBank/DDBJ databases">
        <title>Improved OligoMM genomes.</title>
        <authorList>
            <person name="Garzetti D."/>
        </authorList>
    </citation>
    <scope>NUCLEOTIDE SEQUENCE [LARGE SCALE GENOMIC DNA]</scope>
    <source>
        <strain evidence="3">KB18</strain>
    </source>
</reference>
<accession>A0A1Z2XRI5</accession>
<evidence type="ECO:0000313" key="4">
    <source>
        <dbReference type="Proteomes" id="UP000596035"/>
    </source>
</evidence>
<evidence type="ECO:0000313" key="1">
    <source>
        <dbReference type="EMBL" id="ASB41062.1"/>
    </source>
</evidence>
<dbReference type="RefSeq" id="WP_066541051.1">
    <property type="nucleotide sequence ID" value="NZ_CP021422.1"/>
</dbReference>
<keyword evidence="3" id="KW-1185">Reference proteome</keyword>
<dbReference type="Proteomes" id="UP000196710">
    <property type="component" value="Chromosome"/>
</dbReference>
<evidence type="ECO:0000313" key="2">
    <source>
        <dbReference type="EMBL" id="QQR30340.1"/>
    </source>
</evidence>
<dbReference type="EMBL" id="CP021422">
    <property type="protein sequence ID" value="ASB41062.1"/>
    <property type="molecule type" value="Genomic_DNA"/>
</dbReference>
<dbReference type="AlphaFoldDB" id="A0A1Z2XRI5"/>
<sequence>MIITLFGLWGSKRVFRVKSTGQLDVLVVLERAALKLAHLNDSPELVGITIEDVLTLPTEVQHLMGFHAEETGDEFEPTFHESHYRNEHLVKPQAAREDEIAAYIKGYMEAQYEKGVSGVRENPSYLISCMKARTWAHIFLRERRLVLSTFIEEMVEKDIQFNLCPDEKESEEDI</sequence>
<proteinExistence type="predicted"/>
<protein>
    <submittedName>
        <fullName evidence="2">Uncharacterized protein</fullName>
    </submittedName>
</protein>
<gene>
    <name evidence="1" type="ORF">ADH66_10605</name>
    <name evidence="2" type="ORF">I5Q82_00910</name>
</gene>
<organism evidence="2 4">
    <name type="scientific">Acutalibacter muris</name>
    <dbReference type="NCBI Taxonomy" id="1796620"/>
    <lineage>
        <taxon>Bacteria</taxon>
        <taxon>Bacillati</taxon>
        <taxon>Bacillota</taxon>
        <taxon>Clostridia</taxon>
        <taxon>Eubacteriales</taxon>
        <taxon>Acutalibacteraceae</taxon>
        <taxon>Acutalibacter</taxon>
    </lineage>
</organism>
<name>A0A1Z2XRI5_9FIRM</name>